<dbReference type="RefSeq" id="WP_048140030.1">
    <property type="nucleotide sequence ID" value="NZ_CP009516.1"/>
</dbReference>
<protein>
    <submittedName>
        <fullName evidence="2">Uncharacterized protein</fullName>
    </submittedName>
</protein>
<keyword evidence="3" id="KW-1185">Reference proteome</keyword>
<organism evidence="2 3">
    <name type="scientific">Methanosarcina horonobensis HB-1 = JCM 15518</name>
    <dbReference type="NCBI Taxonomy" id="1434110"/>
    <lineage>
        <taxon>Archaea</taxon>
        <taxon>Methanobacteriati</taxon>
        <taxon>Methanobacteriota</taxon>
        <taxon>Stenosarchaea group</taxon>
        <taxon>Methanomicrobia</taxon>
        <taxon>Methanosarcinales</taxon>
        <taxon>Methanosarcinaceae</taxon>
        <taxon>Methanosarcina</taxon>
    </lineage>
</organism>
<evidence type="ECO:0000313" key="2">
    <source>
        <dbReference type="EMBL" id="AKB78803.1"/>
    </source>
</evidence>
<gene>
    <name evidence="2" type="ORF">MSHOH_2320</name>
</gene>
<dbReference type="KEGG" id="mhor:MSHOH_2320"/>
<dbReference type="AlphaFoldDB" id="A0A0E3SGT0"/>
<keyword evidence="1" id="KW-0812">Transmembrane</keyword>
<dbReference type="GeneID" id="24831585"/>
<dbReference type="HOGENOM" id="CLU_625024_0_0_2"/>
<proteinExistence type="predicted"/>
<reference evidence="2 3" key="1">
    <citation type="submission" date="2014-07" db="EMBL/GenBank/DDBJ databases">
        <title>Methanogenic archaea and the global carbon cycle.</title>
        <authorList>
            <person name="Henriksen J.R."/>
            <person name="Luke J."/>
            <person name="Reinhart S."/>
            <person name="Benedict M.N."/>
            <person name="Youngblut N.D."/>
            <person name="Metcalf M.E."/>
            <person name="Whitaker R.J."/>
            <person name="Metcalf W.W."/>
        </authorList>
    </citation>
    <scope>NUCLEOTIDE SEQUENCE [LARGE SCALE GENOMIC DNA]</scope>
    <source>
        <strain evidence="2 3">HB-1</strain>
    </source>
</reference>
<accession>A0A0E3SGT0</accession>
<dbReference type="EMBL" id="CP009516">
    <property type="protein sequence ID" value="AKB78803.1"/>
    <property type="molecule type" value="Genomic_DNA"/>
</dbReference>
<dbReference type="PATRIC" id="fig|1434110.4.peg.2969"/>
<sequence>MESEKKEFKGLKKHTVCTLPLLKDQRKESLEYTLTSNSDFSSSFPRTTHLYKSDKAILEAIYEKIGGSFISANVLHESSDLGLVYKIIIEHENGYTLVFDGLYLRITKILSDDHFTLPDLLPLAGEPVIEYNIISSFVNQFVKPLYPEAVQYSVPYSYYTIDEVEFKKISLTRINNEQAVLILNYPNYFTISPSNSVKQGKNFGVYIGDEDRINQMIAHDFFMDYEIELFSNFFREQLNHMLNYQKELKDCFDGVFEPIWRINNKKKKWDRMKEILISLYEIMELIEKGQLCSEAIHKIVENKTAFFNVPRQIWSHGEEMDIEEKIPYSTDHFFAIEVENNELKQSSKSSIKPSYSDKVESLQSQLIKLKNIANDLYNKEKDLVSMYQTEFALDSVKIASVALIVSATAILLTLLVSIDDLKLIINGFSSSYSNSTIF</sequence>
<feature type="transmembrane region" description="Helical" evidence="1">
    <location>
        <begin position="398"/>
        <end position="418"/>
    </location>
</feature>
<evidence type="ECO:0000313" key="3">
    <source>
        <dbReference type="Proteomes" id="UP000033101"/>
    </source>
</evidence>
<evidence type="ECO:0000256" key="1">
    <source>
        <dbReference type="SAM" id="Phobius"/>
    </source>
</evidence>
<keyword evidence="1" id="KW-1133">Transmembrane helix</keyword>
<keyword evidence="1" id="KW-0472">Membrane</keyword>
<name>A0A0E3SGT0_9EURY</name>
<dbReference type="Proteomes" id="UP000033101">
    <property type="component" value="Chromosome"/>
</dbReference>